<keyword evidence="4" id="KW-0503">Monooxygenase</keyword>
<evidence type="ECO:0000313" key="6">
    <source>
        <dbReference type="EMBL" id="MCC2033933.1"/>
    </source>
</evidence>
<dbReference type="GO" id="GO:0008726">
    <property type="term" value="F:alkanesulfonate monooxygenase activity"/>
    <property type="evidence" value="ECO:0007669"/>
    <property type="project" value="TreeGrafter"/>
</dbReference>
<sequence length="375" mass="40982">MTHDESRRQAPVILDWFLPLTGDSRTDISLGSATNNDPLHRPLAQRPADISYLSQIARAAEHLGYEAVLVPAGSGNEESWTAATALTQHTRTLDYLIAVRPGLVSPTLQAQIAATFQNISGGRLRVNVVVGGEDVEQRRFGDHVGHDDRYRRAAEYLGILRRLWAGERVTHEGEFFQLEDAYITPPAAAPPIYLGGSSDAAIEVAVEHADVYLTWGEPPTQAAQKIARVRDRAAERGRTLRYGIRLHVIARPTSDEAWAIADALVADIDPEQLARRRAALAGSQSVGQQRQTALTNGGTARTDLQIHPGLWAGVSLVRGGAGTALVGSYQEVAGLIEEYYEHGFSEFVLSGYPHLEEAYWFAEGVRPELARRGLL</sequence>
<dbReference type="GO" id="GO:0046306">
    <property type="term" value="P:alkanesulfonate catabolic process"/>
    <property type="evidence" value="ECO:0007669"/>
    <property type="project" value="TreeGrafter"/>
</dbReference>
<dbReference type="CDD" id="cd01094">
    <property type="entry name" value="Alkanesulfonate_monoxygenase"/>
    <property type="match status" value="1"/>
</dbReference>
<keyword evidence="3" id="KW-0560">Oxidoreductase</keyword>
<dbReference type="InterPro" id="IPR050172">
    <property type="entry name" value="SsuD_RutA_monooxygenase"/>
</dbReference>
<proteinExistence type="predicted"/>
<protein>
    <submittedName>
        <fullName evidence="6">LLM class flavin-dependent oxidoreductase</fullName>
    </submittedName>
</protein>
<dbReference type="Proteomes" id="UP001139354">
    <property type="component" value="Unassembled WGS sequence"/>
</dbReference>
<accession>A0A9X1LY92</accession>
<keyword evidence="1" id="KW-0285">Flavoprotein</keyword>
<evidence type="ECO:0000259" key="5">
    <source>
        <dbReference type="Pfam" id="PF00296"/>
    </source>
</evidence>
<dbReference type="Pfam" id="PF00296">
    <property type="entry name" value="Bac_luciferase"/>
    <property type="match status" value="1"/>
</dbReference>
<reference evidence="6" key="1">
    <citation type="submission" date="2021-04" db="EMBL/GenBank/DDBJ databases">
        <title>Microbacterium tenobrionis sp. nov. and Microbacterium allomyrinae sp. nov., isolated from larvae of Tenobrio molitor and Allomyrina dichotoma, respectively.</title>
        <authorList>
            <person name="Lee S.D."/>
        </authorList>
    </citation>
    <scope>NUCLEOTIDE SEQUENCE</scope>
    <source>
        <strain evidence="6">BWT-G7</strain>
    </source>
</reference>
<organism evidence="6 7">
    <name type="scientific">Microbacterium allomyrinae</name>
    <dbReference type="NCBI Taxonomy" id="2830666"/>
    <lineage>
        <taxon>Bacteria</taxon>
        <taxon>Bacillati</taxon>
        <taxon>Actinomycetota</taxon>
        <taxon>Actinomycetes</taxon>
        <taxon>Micrococcales</taxon>
        <taxon>Microbacteriaceae</taxon>
        <taxon>Microbacterium</taxon>
    </lineage>
</organism>
<keyword evidence="7" id="KW-1185">Reference proteome</keyword>
<evidence type="ECO:0000256" key="1">
    <source>
        <dbReference type="ARBA" id="ARBA00022630"/>
    </source>
</evidence>
<keyword evidence="2" id="KW-0288">FMN</keyword>
<dbReference type="SUPFAM" id="SSF51679">
    <property type="entry name" value="Bacterial luciferase-like"/>
    <property type="match status" value="1"/>
</dbReference>
<dbReference type="InterPro" id="IPR011251">
    <property type="entry name" value="Luciferase-like_dom"/>
</dbReference>
<evidence type="ECO:0000256" key="2">
    <source>
        <dbReference type="ARBA" id="ARBA00022643"/>
    </source>
</evidence>
<comment type="caution">
    <text evidence="6">The sequence shown here is derived from an EMBL/GenBank/DDBJ whole genome shotgun (WGS) entry which is preliminary data.</text>
</comment>
<evidence type="ECO:0000256" key="3">
    <source>
        <dbReference type="ARBA" id="ARBA00023002"/>
    </source>
</evidence>
<dbReference type="EMBL" id="JAGTTN010000008">
    <property type="protein sequence ID" value="MCC2033933.1"/>
    <property type="molecule type" value="Genomic_DNA"/>
</dbReference>
<dbReference type="Gene3D" id="3.20.20.30">
    <property type="entry name" value="Luciferase-like domain"/>
    <property type="match status" value="1"/>
</dbReference>
<dbReference type="AlphaFoldDB" id="A0A9X1LY92"/>
<dbReference type="PANTHER" id="PTHR42847">
    <property type="entry name" value="ALKANESULFONATE MONOOXYGENASE"/>
    <property type="match status" value="1"/>
</dbReference>
<evidence type="ECO:0000313" key="7">
    <source>
        <dbReference type="Proteomes" id="UP001139354"/>
    </source>
</evidence>
<dbReference type="InterPro" id="IPR036661">
    <property type="entry name" value="Luciferase-like_sf"/>
</dbReference>
<gene>
    <name evidence="6" type="ORF">KEC57_17230</name>
</gene>
<dbReference type="RefSeq" id="WP_229385931.1">
    <property type="nucleotide sequence ID" value="NZ_JAGTTN010000008.1"/>
</dbReference>
<evidence type="ECO:0000256" key="4">
    <source>
        <dbReference type="ARBA" id="ARBA00023033"/>
    </source>
</evidence>
<dbReference type="PANTHER" id="PTHR42847:SF4">
    <property type="entry name" value="ALKANESULFONATE MONOOXYGENASE-RELATED"/>
    <property type="match status" value="1"/>
</dbReference>
<feature type="domain" description="Luciferase-like" evidence="5">
    <location>
        <begin position="46"/>
        <end position="345"/>
    </location>
</feature>
<name>A0A9X1LY92_9MICO</name>